<evidence type="ECO:0000313" key="3">
    <source>
        <dbReference type="Proteomes" id="UP000515873"/>
    </source>
</evidence>
<organism evidence="2 3">
    <name type="scientific">Dyella telluris</name>
    <dbReference type="NCBI Taxonomy" id="2763498"/>
    <lineage>
        <taxon>Bacteria</taxon>
        <taxon>Pseudomonadati</taxon>
        <taxon>Pseudomonadota</taxon>
        <taxon>Gammaproteobacteria</taxon>
        <taxon>Lysobacterales</taxon>
        <taxon>Rhodanobacteraceae</taxon>
        <taxon>Dyella</taxon>
    </lineage>
</organism>
<proteinExistence type="predicted"/>
<dbReference type="KEGG" id="dtl:H8F01_20235"/>
<gene>
    <name evidence="2" type="ORF">H8F01_20235</name>
</gene>
<feature type="region of interest" description="Disordered" evidence="1">
    <location>
        <begin position="19"/>
        <end position="41"/>
    </location>
</feature>
<dbReference type="RefSeq" id="WP_187056801.1">
    <property type="nucleotide sequence ID" value="NZ_CP060412.1"/>
</dbReference>
<evidence type="ECO:0000256" key="1">
    <source>
        <dbReference type="SAM" id="MobiDB-lite"/>
    </source>
</evidence>
<feature type="compositionally biased region" description="Polar residues" evidence="1">
    <location>
        <begin position="23"/>
        <end position="32"/>
    </location>
</feature>
<accession>A0A7G8Q3I1</accession>
<evidence type="ECO:0000313" key="2">
    <source>
        <dbReference type="EMBL" id="QNK01339.1"/>
    </source>
</evidence>
<sequence>MVTEGDTSRMMKANAGRSLSHFEAQTSATRLKNSADKDSVTDTGQGIVELSRQCSHLTETRAVEGEGIRFQIDIKVFRSHQAHETFIPARTTRPYALSPRLQLSVCPSWVKSRLHPEAMEARPINRARNQTEGKMYRASLAQSKPIAGSGLEADARASSELDSTSVCPRWIGFFALYHGRV</sequence>
<dbReference type="Proteomes" id="UP000515873">
    <property type="component" value="Chromosome"/>
</dbReference>
<keyword evidence="3" id="KW-1185">Reference proteome</keyword>
<dbReference type="EMBL" id="CP060412">
    <property type="protein sequence ID" value="QNK01339.1"/>
    <property type="molecule type" value="Genomic_DNA"/>
</dbReference>
<reference evidence="2 3" key="1">
    <citation type="submission" date="2020-08" db="EMBL/GenBank/DDBJ databases">
        <title>Dyella sp. G9 isolated from forest soil.</title>
        <authorList>
            <person name="Fu J."/>
            <person name="Qiu L."/>
        </authorList>
    </citation>
    <scope>NUCLEOTIDE SEQUENCE [LARGE SCALE GENOMIC DNA]</scope>
    <source>
        <strain evidence="2 3">G9</strain>
    </source>
</reference>
<protein>
    <submittedName>
        <fullName evidence="2">Uncharacterized protein</fullName>
    </submittedName>
</protein>
<name>A0A7G8Q3I1_9GAMM</name>
<dbReference type="AlphaFoldDB" id="A0A7G8Q3I1"/>